<dbReference type="Proteomes" id="UP000663671">
    <property type="component" value="Chromosome 2"/>
</dbReference>
<dbReference type="AlphaFoldDB" id="A0A8A1M355"/>
<accession>A0A8A1M355</accession>
<evidence type="ECO:0000313" key="2">
    <source>
        <dbReference type="Proteomes" id="UP000663671"/>
    </source>
</evidence>
<protein>
    <submittedName>
        <fullName evidence="1">Putative transcription factor IIIc-like protein, conidia-enriched transcript</fullName>
    </submittedName>
</protein>
<gene>
    <name evidence="1" type="ORF">I7I51_08536</name>
</gene>
<sequence length="29" mass="3365">MRIVTLNRPALKTLTNTRMISSTKVRMEC</sequence>
<organism evidence="1 2">
    <name type="scientific">Ajellomyces capsulatus</name>
    <name type="common">Darling's disease fungus</name>
    <name type="synonym">Histoplasma capsulatum</name>
    <dbReference type="NCBI Taxonomy" id="5037"/>
    <lineage>
        <taxon>Eukaryota</taxon>
        <taxon>Fungi</taxon>
        <taxon>Dikarya</taxon>
        <taxon>Ascomycota</taxon>
        <taxon>Pezizomycotina</taxon>
        <taxon>Eurotiomycetes</taxon>
        <taxon>Eurotiomycetidae</taxon>
        <taxon>Onygenales</taxon>
        <taxon>Ajellomycetaceae</taxon>
        <taxon>Histoplasma</taxon>
    </lineage>
</organism>
<reference evidence="1" key="1">
    <citation type="submission" date="2021-01" db="EMBL/GenBank/DDBJ databases">
        <title>Chromosome-level genome assembly of a human fungal pathogen reveals clustering of transcriptionally co-regulated genes.</title>
        <authorList>
            <person name="Voorhies M."/>
            <person name="Cohen S."/>
            <person name="Shea T.P."/>
            <person name="Petrus S."/>
            <person name="Munoz J.F."/>
            <person name="Poplawski S."/>
            <person name="Goldman W.E."/>
            <person name="Michael T."/>
            <person name="Cuomo C.A."/>
            <person name="Sil A."/>
            <person name="Beyhan S."/>
        </authorList>
    </citation>
    <scope>NUCLEOTIDE SEQUENCE</scope>
    <source>
        <strain evidence="1">WU24</strain>
    </source>
</reference>
<dbReference type="EMBL" id="CP069109">
    <property type="protein sequence ID" value="QSS59104.1"/>
    <property type="molecule type" value="Genomic_DNA"/>
</dbReference>
<name>A0A8A1M355_AJECA</name>
<evidence type="ECO:0000313" key="1">
    <source>
        <dbReference type="EMBL" id="QSS59104.1"/>
    </source>
</evidence>
<proteinExistence type="predicted"/>
<dbReference type="VEuPathDB" id="FungiDB:I7I51_08536"/>